<dbReference type="InterPro" id="IPR029058">
    <property type="entry name" value="AB_hydrolase_fold"/>
</dbReference>
<dbReference type="Gene3D" id="3.40.50.1820">
    <property type="entry name" value="alpha/beta hydrolase"/>
    <property type="match status" value="1"/>
</dbReference>
<evidence type="ECO:0000256" key="3">
    <source>
        <dbReference type="SAM" id="MobiDB-lite"/>
    </source>
</evidence>
<organism evidence="5 6">
    <name type="scientific">Polyplax serrata</name>
    <name type="common">Common mouse louse</name>
    <dbReference type="NCBI Taxonomy" id="468196"/>
    <lineage>
        <taxon>Eukaryota</taxon>
        <taxon>Metazoa</taxon>
        <taxon>Ecdysozoa</taxon>
        <taxon>Arthropoda</taxon>
        <taxon>Hexapoda</taxon>
        <taxon>Insecta</taxon>
        <taxon>Pterygota</taxon>
        <taxon>Neoptera</taxon>
        <taxon>Paraneoptera</taxon>
        <taxon>Psocodea</taxon>
        <taxon>Troctomorpha</taxon>
        <taxon>Phthiraptera</taxon>
        <taxon>Anoplura</taxon>
        <taxon>Polyplacidae</taxon>
        <taxon>Polyplax</taxon>
    </lineage>
</organism>
<keyword evidence="2" id="KW-0443">Lipid metabolism</keyword>
<feature type="region of interest" description="Disordered" evidence="3">
    <location>
        <begin position="1"/>
        <end position="26"/>
    </location>
</feature>
<feature type="compositionally biased region" description="Polar residues" evidence="3">
    <location>
        <begin position="15"/>
        <end position="25"/>
    </location>
</feature>
<evidence type="ECO:0000259" key="4">
    <source>
        <dbReference type="Pfam" id="PF04083"/>
    </source>
</evidence>
<evidence type="ECO:0000313" key="6">
    <source>
        <dbReference type="Proteomes" id="UP001359485"/>
    </source>
</evidence>
<dbReference type="Pfam" id="PF04083">
    <property type="entry name" value="Abhydro_lipase"/>
    <property type="match status" value="1"/>
</dbReference>
<keyword evidence="2" id="KW-0378">Hydrolase</keyword>
<accession>A0ABR1BBS4</accession>
<evidence type="ECO:0000256" key="2">
    <source>
        <dbReference type="PIRNR" id="PIRNR000862"/>
    </source>
</evidence>
<gene>
    <name evidence="5" type="ORF">RUM44_008097</name>
</gene>
<sequence>MSLSKPKHREVVPTAKQNLESSVGEQQRRQIIRSSGFPSESHTITTPDGYIAEIHRIPHGRRGPSSRKEDLAPVLFQHGILCSSASHLLIGPNDSLPFLLADAGYDVWLGNSRGNTYSRAHVTLEPNEYKFWNYTWHEAALHGVSAEIDFVLETTNKKKLVYIGHSMGTTMFFVLMSTRPEYNRKIEVGMLMAPVAYLKHTKSPLFRLFAPLGNALFNLAMRLGVGEVLAGSKLIKLIEDYFCEHSDVDRAVCGNIIHIITGDDPNAYEKEYLDLLLHHFPEGYSVKAFNHYVQLINCGKFRMYDYGKKGNMKEYGLPAPPDYDLKKITAPMFFYVGKNDYLADVTDINKLTKEVKSLKSMYLVENNKFGHLDFLIGCKVKELLYNKMIQDLTRHLKNSTGLIA</sequence>
<comment type="similarity">
    <text evidence="1 2">Belongs to the AB hydrolase superfamily. Lipase family.</text>
</comment>
<protein>
    <recommendedName>
        <fullName evidence="2">Lipase</fullName>
    </recommendedName>
</protein>
<dbReference type="PIRSF" id="PIRSF000862">
    <property type="entry name" value="Steryl_ester_lip"/>
    <property type="match status" value="1"/>
</dbReference>
<dbReference type="PANTHER" id="PTHR11005">
    <property type="entry name" value="LYSOSOMAL ACID LIPASE-RELATED"/>
    <property type="match status" value="1"/>
</dbReference>
<dbReference type="Proteomes" id="UP001359485">
    <property type="component" value="Unassembled WGS sequence"/>
</dbReference>
<comment type="caution">
    <text evidence="5">The sequence shown here is derived from an EMBL/GenBank/DDBJ whole genome shotgun (WGS) entry which is preliminary data.</text>
</comment>
<feature type="domain" description="Partial AB-hydrolase lipase" evidence="4">
    <location>
        <begin position="30"/>
        <end position="88"/>
    </location>
</feature>
<evidence type="ECO:0000256" key="1">
    <source>
        <dbReference type="ARBA" id="ARBA00010701"/>
    </source>
</evidence>
<dbReference type="InterPro" id="IPR025483">
    <property type="entry name" value="Lipase_euk"/>
</dbReference>
<evidence type="ECO:0000313" key="5">
    <source>
        <dbReference type="EMBL" id="KAK6637675.1"/>
    </source>
</evidence>
<keyword evidence="2" id="KW-0442">Lipid degradation</keyword>
<reference evidence="5 6" key="1">
    <citation type="submission" date="2023-09" db="EMBL/GenBank/DDBJ databases">
        <title>Genomes of two closely related lineages of the louse Polyplax serrata with different host specificities.</title>
        <authorList>
            <person name="Martinu J."/>
            <person name="Tarabai H."/>
            <person name="Stefka J."/>
            <person name="Hypsa V."/>
        </authorList>
    </citation>
    <scope>NUCLEOTIDE SEQUENCE [LARGE SCALE GENOMIC DNA]</scope>
    <source>
        <strain evidence="5">98ZLc_SE</strain>
    </source>
</reference>
<dbReference type="SUPFAM" id="SSF53474">
    <property type="entry name" value="alpha/beta-Hydrolases"/>
    <property type="match status" value="1"/>
</dbReference>
<keyword evidence="6" id="KW-1185">Reference proteome</keyword>
<dbReference type="InterPro" id="IPR006693">
    <property type="entry name" value="AB_hydrolase_lipase"/>
</dbReference>
<dbReference type="EMBL" id="JAWJWF010000002">
    <property type="protein sequence ID" value="KAK6637675.1"/>
    <property type="molecule type" value="Genomic_DNA"/>
</dbReference>
<name>A0ABR1BBS4_POLSC</name>
<proteinExistence type="inferred from homology"/>